<feature type="region of interest" description="Disordered" evidence="1">
    <location>
        <begin position="163"/>
        <end position="267"/>
    </location>
</feature>
<dbReference type="VEuPathDB" id="FungiDB:Z518_06533"/>
<accession>A0A0D2GXT8</accession>
<feature type="region of interest" description="Disordered" evidence="1">
    <location>
        <begin position="1"/>
        <end position="149"/>
    </location>
</feature>
<dbReference type="Proteomes" id="UP000053617">
    <property type="component" value="Unassembled WGS sequence"/>
</dbReference>
<feature type="compositionally biased region" description="Acidic residues" evidence="1">
    <location>
        <begin position="339"/>
        <end position="351"/>
    </location>
</feature>
<dbReference type="GeneID" id="25294604"/>
<feature type="compositionally biased region" description="Basic and acidic residues" evidence="1">
    <location>
        <begin position="44"/>
        <end position="60"/>
    </location>
</feature>
<evidence type="ECO:0000313" key="2">
    <source>
        <dbReference type="EMBL" id="KIX02983.1"/>
    </source>
</evidence>
<organism evidence="2 3">
    <name type="scientific">Rhinocladiella mackenziei CBS 650.93</name>
    <dbReference type="NCBI Taxonomy" id="1442369"/>
    <lineage>
        <taxon>Eukaryota</taxon>
        <taxon>Fungi</taxon>
        <taxon>Dikarya</taxon>
        <taxon>Ascomycota</taxon>
        <taxon>Pezizomycotina</taxon>
        <taxon>Eurotiomycetes</taxon>
        <taxon>Chaetothyriomycetidae</taxon>
        <taxon>Chaetothyriales</taxon>
        <taxon>Herpotrichiellaceae</taxon>
        <taxon>Rhinocladiella</taxon>
    </lineage>
</organism>
<evidence type="ECO:0000313" key="3">
    <source>
        <dbReference type="Proteomes" id="UP000053617"/>
    </source>
</evidence>
<feature type="region of interest" description="Disordered" evidence="1">
    <location>
        <begin position="282"/>
        <end position="453"/>
    </location>
</feature>
<dbReference type="EMBL" id="KN847479">
    <property type="protein sequence ID" value="KIX02983.1"/>
    <property type="molecule type" value="Genomic_DNA"/>
</dbReference>
<reference evidence="2 3" key="1">
    <citation type="submission" date="2015-01" db="EMBL/GenBank/DDBJ databases">
        <title>The Genome Sequence of Rhinocladiella mackenzie CBS 650.93.</title>
        <authorList>
            <consortium name="The Broad Institute Genomics Platform"/>
            <person name="Cuomo C."/>
            <person name="de Hoog S."/>
            <person name="Gorbushina A."/>
            <person name="Stielow B."/>
            <person name="Teixiera M."/>
            <person name="Abouelleil A."/>
            <person name="Chapman S.B."/>
            <person name="Priest M."/>
            <person name="Young S.K."/>
            <person name="Wortman J."/>
            <person name="Nusbaum C."/>
            <person name="Birren B."/>
        </authorList>
    </citation>
    <scope>NUCLEOTIDE SEQUENCE [LARGE SCALE GENOMIC DNA]</scope>
    <source>
        <strain evidence="2 3">CBS 650.93</strain>
    </source>
</reference>
<feature type="compositionally biased region" description="Acidic residues" evidence="1">
    <location>
        <begin position="284"/>
        <end position="296"/>
    </location>
</feature>
<protein>
    <submittedName>
        <fullName evidence="2">Rhinocladiella mackenziei CBS 650.93 unplaced genomic scaffold supercont1.5, whole genome shotgun sequence</fullName>
    </submittedName>
</protein>
<feature type="compositionally biased region" description="Polar residues" evidence="1">
    <location>
        <begin position="357"/>
        <end position="370"/>
    </location>
</feature>
<feature type="compositionally biased region" description="Acidic residues" evidence="1">
    <location>
        <begin position="436"/>
        <end position="445"/>
    </location>
</feature>
<keyword evidence="3" id="KW-1185">Reference proteome</keyword>
<proteinExistence type="predicted"/>
<feature type="compositionally biased region" description="Low complexity" evidence="1">
    <location>
        <begin position="98"/>
        <end position="113"/>
    </location>
</feature>
<dbReference type="HOGENOM" id="CLU_038380_0_0_1"/>
<feature type="compositionally biased region" description="Polar residues" evidence="1">
    <location>
        <begin position="64"/>
        <end position="77"/>
    </location>
</feature>
<dbReference type="OrthoDB" id="5398515at2759"/>
<gene>
    <name evidence="2" type="ORF">Z518_06533</name>
</gene>
<sequence length="453" mass="49874">MAATPPLQIASTPDTPPTPLHGAAYDHPYSRSSRRTTRSSTRIASRELRSTPDAPRRNSRGEPSVTTPKLSNQSPSGPTRGLRSPQSTPRHKAERRVQVVSPSSPRSHSSTSQLPPPSHSHLQPRPSSSTTISEGMLPTPVKTPKKKMVPKVDNAARALFQDARSTVDPVKVEPTPKRNRKNKRYNGFSLESFSEEGEDNRGQIQIFTDSRDKVPQVDPSTGNPFMEDRPNGEMSPSRKIAGTTKRRKISGEKKRDPQVEEAIRKDEGMVYVFRGKKVYRRFDDAEDEEEEIDAEDLGLSSHTPNGSSDTPLKTLTRRSIKPTRLFQTEGQKRARELEKEEEAPTDIEDDVNGIPSAETSNLDTADSVPTSKPGRSLRSTVKAPAVTSDGGDIGKIGAKSRRSKKSSPFDSWPRVKSGSRTVSSASKGRKRGATETVEDNVEIEGTESKRQKP</sequence>
<feature type="compositionally biased region" description="Basic and acidic residues" evidence="1">
    <location>
        <begin position="249"/>
        <end position="267"/>
    </location>
</feature>
<dbReference type="AlphaFoldDB" id="A0A0D2GXT8"/>
<name>A0A0D2GXT8_9EURO</name>
<evidence type="ECO:0000256" key="1">
    <source>
        <dbReference type="SAM" id="MobiDB-lite"/>
    </source>
</evidence>
<dbReference type="RefSeq" id="XP_013270119.1">
    <property type="nucleotide sequence ID" value="XM_013414665.1"/>
</dbReference>
<feature type="compositionally biased region" description="Polar residues" evidence="1">
    <location>
        <begin position="300"/>
        <end position="313"/>
    </location>
</feature>